<dbReference type="InterPro" id="IPR036322">
    <property type="entry name" value="WD40_repeat_dom_sf"/>
</dbReference>
<dbReference type="Gene3D" id="2.130.10.10">
    <property type="entry name" value="YVTN repeat-like/Quinoprotein amine dehydrogenase"/>
    <property type="match status" value="1"/>
</dbReference>
<feature type="region of interest" description="Disordered" evidence="3">
    <location>
        <begin position="1"/>
        <end position="99"/>
    </location>
</feature>
<dbReference type="PANTHER" id="PTHR15574:SF21">
    <property type="entry name" value="DDB1- AND CUL4-ASSOCIATED FACTOR 8"/>
    <property type="match status" value="1"/>
</dbReference>
<feature type="region of interest" description="Disordered" evidence="3">
    <location>
        <begin position="191"/>
        <end position="222"/>
    </location>
</feature>
<accession>A0A267GVN0</accession>
<organism evidence="4 5">
    <name type="scientific">Macrostomum lignano</name>
    <dbReference type="NCBI Taxonomy" id="282301"/>
    <lineage>
        <taxon>Eukaryota</taxon>
        <taxon>Metazoa</taxon>
        <taxon>Spiralia</taxon>
        <taxon>Lophotrochozoa</taxon>
        <taxon>Platyhelminthes</taxon>
        <taxon>Rhabditophora</taxon>
        <taxon>Macrostomorpha</taxon>
        <taxon>Macrostomida</taxon>
        <taxon>Macrostomidae</taxon>
        <taxon>Macrostomum</taxon>
    </lineage>
</organism>
<dbReference type="EMBL" id="NIVC01000127">
    <property type="protein sequence ID" value="PAA90081.1"/>
    <property type="molecule type" value="Genomic_DNA"/>
</dbReference>
<keyword evidence="1" id="KW-0853">WD repeat</keyword>
<dbReference type="AlphaFoldDB" id="A0A267GVN0"/>
<dbReference type="SUPFAM" id="SSF50978">
    <property type="entry name" value="WD40 repeat-like"/>
    <property type="match status" value="1"/>
</dbReference>
<evidence type="ECO:0000313" key="4">
    <source>
        <dbReference type="EMBL" id="PAA90081.1"/>
    </source>
</evidence>
<keyword evidence="5" id="KW-1185">Reference proteome</keyword>
<gene>
    <name evidence="4" type="ORF">BOX15_Mlig032808g3</name>
</gene>
<feature type="compositionally biased region" description="Polar residues" evidence="3">
    <location>
        <begin position="1"/>
        <end position="26"/>
    </location>
</feature>
<evidence type="ECO:0000256" key="3">
    <source>
        <dbReference type="SAM" id="MobiDB-lite"/>
    </source>
</evidence>
<protein>
    <submittedName>
        <fullName evidence="4">Uncharacterized protein</fullName>
    </submittedName>
</protein>
<name>A0A267GVN0_9PLAT</name>
<dbReference type="Proteomes" id="UP000215902">
    <property type="component" value="Unassembled WGS sequence"/>
</dbReference>
<feature type="compositionally biased region" description="Acidic residues" evidence="3">
    <location>
        <begin position="666"/>
        <end position="698"/>
    </location>
</feature>
<dbReference type="GO" id="GO:0080008">
    <property type="term" value="C:Cul4-RING E3 ubiquitin ligase complex"/>
    <property type="evidence" value="ECO:0007669"/>
    <property type="project" value="TreeGrafter"/>
</dbReference>
<comment type="caution">
    <text evidence="4">The sequence shown here is derived from an EMBL/GenBank/DDBJ whole genome shotgun (WGS) entry which is preliminary data.</text>
</comment>
<dbReference type="STRING" id="282301.A0A267GVN0"/>
<dbReference type="SMART" id="SM00320">
    <property type="entry name" value="WD40"/>
    <property type="match status" value="7"/>
</dbReference>
<feature type="region of interest" description="Disordered" evidence="3">
    <location>
        <begin position="658"/>
        <end position="707"/>
    </location>
</feature>
<feature type="compositionally biased region" description="Low complexity" evidence="3">
    <location>
        <begin position="88"/>
        <end position="99"/>
    </location>
</feature>
<dbReference type="InterPro" id="IPR015943">
    <property type="entry name" value="WD40/YVTN_repeat-like_dom_sf"/>
</dbReference>
<feature type="compositionally biased region" description="Acidic residues" evidence="3">
    <location>
        <begin position="191"/>
        <end position="208"/>
    </location>
</feature>
<proteinExistence type="predicted"/>
<feature type="non-terminal residue" evidence="4">
    <location>
        <position position="1"/>
    </location>
</feature>
<keyword evidence="2" id="KW-0677">Repeat</keyword>
<dbReference type="InterPro" id="IPR001680">
    <property type="entry name" value="WD40_rpt"/>
</dbReference>
<reference evidence="4 5" key="1">
    <citation type="submission" date="2017-06" db="EMBL/GenBank/DDBJ databases">
        <title>A platform for efficient transgenesis in Macrostomum lignano, a flatworm model organism for stem cell research.</title>
        <authorList>
            <person name="Berezikov E."/>
        </authorList>
    </citation>
    <scope>NUCLEOTIDE SEQUENCE [LARGE SCALE GENOMIC DNA]</scope>
    <source>
        <strain evidence="4">DV1</strain>
        <tissue evidence="4">Whole organism</tissue>
    </source>
</reference>
<sequence>ESSSAGNSQQPAQQEDLPTQAASSDGENMMEQLGQVAGVDCCQQPPVPDEAAMELEDDYDAEDVDGAEDEIDIPIAGGEETDDSNVNSGSRASSRLQLQRSRLRRERLLLGDSSAAECGSSRVDSPAALSADGSIESGRRTRRGFYRIESVETSAGEEGDASADGAAAAAAAASASRRSGGAEDIEEVVLEEEQDHDDEEDDSDDDDNSFGRPAAGGGVGGADAGITDREVDACLNWDAPLTHHAGLFGLMRERHLARPGQWARQVYTCPTVVCHLSLMHTYAAHNGCVNALSFCPFNSDLIASGSDDLNCCLSSVRRKRVLTTGATGHHANVFQCKFISENHVVTASRDGQVRLCHFSPSGDCHTSRLAKHAAACHKLSAAPLFEPHEILSAGEDARVLLIDVRQAGADGPQPAATKLTVVRSPTNRDRVPLYSVHQHPLRPNIYCVCGRDDGVYVFDKRMVMSNPLARLAAPGLLPGTHVTAACFNHTGDCVLASYNDENIHLIEWSTKRVVRTYQGHRNNATVKGVNFYGAHSEYVVSGSDCGYVYLWDTATARLMHSFKADETGIVNVLEPHPQHPILATSGLDNDFKLWQAGCTEQQLTDRKSGASARLLRDRVFNNLTERARDARVQPMEPNLLLMLMRQLNRRERRSRHLLRRRRAADGEDDDDDDDDDDEEAGEATDSDMMSDTESDSDGDSGARCIQS</sequence>
<dbReference type="OrthoDB" id="4869960at2759"/>
<evidence type="ECO:0000256" key="1">
    <source>
        <dbReference type="ARBA" id="ARBA00022574"/>
    </source>
</evidence>
<feature type="compositionally biased region" description="Acidic residues" evidence="3">
    <location>
        <begin position="51"/>
        <end position="72"/>
    </location>
</feature>
<dbReference type="PANTHER" id="PTHR15574">
    <property type="entry name" value="WD REPEAT DOMAIN-CONTAINING FAMILY"/>
    <property type="match status" value="1"/>
</dbReference>
<feature type="region of interest" description="Disordered" evidence="3">
    <location>
        <begin position="115"/>
        <end position="136"/>
    </location>
</feature>
<evidence type="ECO:0000313" key="5">
    <source>
        <dbReference type="Proteomes" id="UP000215902"/>
    </source>
</evidence>
<dbReference type="Pfam" id="PF00400">
    <property type="entry name" value="WD40"/>
    <property type="match status" value="3"/>
</dbReference>
<evidence type="ECO:0000256" key="2">
    <source>
        <dbReference type="ARBA" id="ARBA00022737"/>
    </source>
</evidence>
<dbReference type="InterPro" id="IPR045151">
    <property type="entry name" value="DCAF8"/>
</dbReference>
<dbReference type="GO" id="GO:0005737">
    <property type="term" value="C:cytoplasm"/>
    <property type="evidence" value="ECO:0007669"/>
    <property type="project" value="TreeGrafter"/>
</dbReference>